<dbReference type="EMBL" id="MU118045">
    <property type="protein sequence ID" value="KAF9646915.1"/>
    <property type="molecule type" value="Genomic_DNA"/>
</dbReference>
<gene>
    <name evidence="1" type="ORF">BDM02DRAFT_2861871</name>
</gene>
<accession>A0ACB6ZB42</accession>
<keyword evidence="2" id="KW-1185">Reference proteome</keyword>
<dbReference type="Proteomes" id="UP000886501">
    <property type="component" value="Unassembled WGS sequence"/>
</dbReference>
<protein>
    <submittedName>
        <fullName evidence="1">Kinase-like protein</fullName>
    </submittedName>
</protein>
<proteinExistence type="predicted"/>
<reference evidence="1" key="2">
    <citation type="journal article" date="2020" name="Nat. Commun.">
        <title>Large-scale genome sequencing of mycorrhizal fungi provides insights into the early evolution of symbiotic traits.</title>
        <authorList>
            <person name="Miyauchi S."/>
            <person name="Kiss E."/>
            <person name="Kuo A."/>
            <person name="Drula E."/>
            <person name="Kohler A."/>
            <person name="Sanchez-Garcia M."/>
            <person name="Morin E."/>
            <person name="Andreopoulos B."/>
            <person name="Barry K.W."/>
            <person name="Bonito G."/>
            <person name="Buee M."/>
            <person name="Carver A."/>
            <person name="Chen C."/>
            <person name="Cichocki N."/>
            <person name="Clum A."/>
            <person name="Culley D."/>
            <person name="Crous P.W."/>
            <person name="Fauchery L."/>
            <person name="Girlanda M."/>
            <person name="Hayes R.D."/>
            <person name="Keri Z."/>
            <person name="LaButti K."/>
            <person name="Lipzen A."/>
            <person name="Lombard V."/>
            <person name="Magnuson J."/>
            <person name="Maillard F."/>
            <person name="Murat C."/>
            <person name="Nolan M."/>
            <person name="Ohm R.A."/>
            <person name="Pangilinan J."/>
            <person name="Pereira M.F."/>
            <person name="Perotto S."/>
            <person name="Peter M."/>
            <person name="Pfister S."/>
            <person name="Riley R."/>
            <person name="Sitrit Y."/>
            <person name="Stielow J.B."/>
            <person name="Szollosi G."/>
            <person name="Zifcakova L."/>
            <person name="Stursova M."/>
            <person name="Spatafora J.W."/>
            <person name="Tedersoo L."/>
            <person name="Vaario L.M."/>
            <person name="Yamada A."/>
            <person name="Yan M."/>
            <person name="Wang P."/>
            <person name="Xu J."/>
            <person name="Bruns T."/>
            <person name="Baldrian P."/>
            <person name="Vilgalys R."/>
            <person name="Dunand C."/>
            <person name="Henrissat B."/>
            <person name="Grigoriev I.V."/>
            <person name="Hibbett D."/>
            <person name="Nagy L.G."/>
            <person name="Martin F.M."/>
        </authorList>
    </citation>
    <scope>NUCLEOTIDE SEQUENCE</scope>
    <source>
        <strain evidence="1">P2</strain>
    </source>
</reference>
<name>A0ACB6ZB42_THEGA</name>
<evidence type="ECO:0000313" key="2">
    <source>
        <dbReference type="Proteomes" id="UP000886501"/>
    </source>
</evidence>
<sequence>MHRLDVVHGDIKITNILVDASGRARVAGLGAVYISSLVPGVDVDRFSEVHGSAPELVHPKLFGLTLAKATKESDMHAFGALAYEVFAGGAPPFGEDNATGIRLKLGGRPLPRPNHSELSDRLWRMIEGCLESTPSQRKTSTEVTVTLDTELNSRSS</sequence>
<organism evidence="1 2">
    <name type="scientific">Thelephora ganbajun</name>
    <name type="common">Ganba fungus</name>
    <dbReference type="NCBI Taxonomy" id="370292"/>
    <lineage>
        <taxon>Eukaryota</taxon>
        <taxon>Fungi</taxon>
        <taxon>Dikarya</taxon>
        <taxon>Basidiomycota</taxon>
        <taxon>Agaricomycotina</taxon>
        <taxon>Agaricomycetes</taxon>
        <taxon>Thelephorales</taxon>
        <taxon>Thelephoraceae</taxon>
        <taxon>Thelephora</taxon>
    </lineage>
</organism>
<comment type="caution">
    <text evidence="1">The sequence shown here is derived from an EMBL/GenBank/DDBJ whole genome shotgun (WGS) entry which is preliminary data.</text>
</comment>
<evidence type="ECO:0000313" key="1">
    <source>
        <dbReference type="EMBL" id="KAF9646915.1"/>
    </source>
</evidence>
<reference evidence="1" key="1">
    <citation type="submission" date="2019-10" db="EMBL/GenBank/DDBJ databases">
        <authorList>
            <consortium name="DOE Joint Genome Institute"/>
            <person name="Kuo A."/>
            <person name="Miyauchi S."/>
            <person name="Kiss E."/>
            <person name="Drula E."/>
            <person name="Kohler A."/>
            <person name="Sanchez-Garcia M."/>
            <person name="Andreopoulos B."/>
            <person name="Barry K.W."/>
            <person name="Bonito G."/>
            <person name="Buee M."/>
            <person name="Carver A."/>
            <person name="Chen C."/>
            <person name="Cichocki N."/>
            <person name="Clum A."/>
            <person name="Culley D."/>
            <person name="Crous P.W."/>
            <person name="Fauchery L."/>
            <person name="Girlanda M."/>
            <person name="Hayes R."/>
            <person name="Keri Z."/>
            <person name="Labutti K."/>
            <person name="Lipzen A."/>
            <person name="Lombard V."/>
            <person name="Magnuson J."/>
            <person name="Maillard F."/>
            <person name="Morin E."/>
            <person name="Murat C."/>
            <person name="Nolan M."/>
            <person name="Ohm R."/>
            <person name="Pangilinan J."/>
            <person name="Pereira M."/>
            <person name="Perotto S."/>
            <person name="Peter M."/>
            <person name="Riley R."/>
            <person name="Sitrit Y."/>
            <person name="Stielow B."/>
            <person name="Szollosi G."/>
            <person name="Zifcakova L."/>
            <person name="Stursova M."/>
            <person name="Spatafora J.W."/>
            <person name="Tedersoo L."/>
            <person name="Vaario L.-M."/>
            <person name="Yamada A."/>
            <person name="Yan M."/>
            <person name="Wang P."/>
            <person name="Xu J."/>
            <person name="Bruns T."/>
            <person name="Baldrian P."/>
            <person name="Vilgalys R."/>
            <person name="Henrissat B."/>
            <person name="Grigoriev I.V."/>
            <person name="Hibbett D."/>
            <person name="Nagy L.G."/>
            <person name="Martin F.M."/>
        </authorList>
    </citation>
    <scope>NUCLEOTIDE SEQUENCE</scope>
    <source>
        <strain evidence="1">P2</strain>
    </source>
</reference>